<organism evidence="4 5">
    <name type="scientific">Natronoglycomyces albus</name>
    <dbReference type="NCBI Taxonomy" id="2811108"/>
    <lineage>
        <taxon>Bacteria</taxon>
        <taxon>Bacillati</taxon>
        <taxon>Actinomycetota</taxon>
        <taxon>Actinomycetes</taxon>
        <taxon>Glycomycetales</taxon>
        <taxon>Glycomycetaceae</taxon>
        <taxon>Natronoglycomyces</taxon>
    </lineage>
</organism>
<dbReference type="GO" id="GO:0003677">
    <property type="term" value="F:DNA binding"/>
    <property type="evidence" value="ECO:0007669"/>
    <property type="project" value="UniProtKB-KW"/>
</dbReference>
<name>A0A895XTW2_9ACTN</name>
<evidence type="ECO:0000313" key="4">
    <source>
        <dbReference type="EMBL" id="QSB05690.1"/>
    </source>
</evidence>
<evidence type="ECO:0000256" key="1">
    <source>
        <dbReference type="ARBA" id="ARBA00022747"/>
    </source>
</evidence>
<evidence type="ECO:0000256" key="2">
    <source>
        <dbReference type="ARBA" id="ARBA00023125"/>
    </source>
</evidence>
<protein>
    <submittedName>
        <fullName evidence="4">N-6 DNA methylase</fullName>
    </submittedName>
</protein>
<dbReference type="KEGG" id="nav:JQS30_01820"/>
<dbReference type="GO" id="GO:0008170">
    <property type="term" value="F:N-methyltransferase activity"/>
    <property type="evidence" value="ECO:0007669"/>
    <property type="project" value="InterPro"/>
</dbReference>
<dbReference type="SUPFAM" id="SSF116734">
    <property type="entry name" value="DNA methylase specificity domain"/>
    <property type="match status" value="1"/>
</dbReference>
<keyword evidence="5" id="KW-1185">Reference proteome</keyword>
<dbReference type="AlphaFoldDB" id="A0A895XTW2"/>
<dbReference type="Proteomes" id="UP000662939">
    <property type="component" value="Chromosome"/>
</dbReference>
<keyword evidence="2" id="KW-0238">DNA-binding</keyword>
<dbReference type="Pfam" id="PF02384">
    <property type="entry name" value="N6_Mtase"/>
    <property type="match status" value="1"/>
</dbReference>
<keyword evidence="4" id="KW-0489">Methyltransferase</keyword>
<proteinExistence type="predicted"/>
<reference evidence="4" key="1">
    <citation type="submission" date="2021-02" db="EMBL/GenBank/DDBJ databases">
        <title>Natronoglycomyces albus gen. nov., sp. nov, a haloalkaliphilic actinobacterium from a soda solonchak soil.</title>
        <authorList>
            <person name="Sorokin D.Y."/>
            <person name="Khijniak T.V."/>
            <person name="Zakharycheva A.P."/>
            <person name="Boueva O.V."/>
            <person name="Ariskina E.V."/>
            <person name="Hahnke R.L."/>
            <person name="Bunk B."/>
            <person name="Sproer C."/>
            <person name="Schumann P."/>
            <person name="Evtushenko L.I."/>
            <person name="Kublanov I.V."/>
        </authorList>
    </citation>
    <scope>NUCLEOTIDE SEQUENCE</scope>
    <source>
        <strain evidence="4">DSM 106290</strain>
    </source>
</reference>
<dbReference type="InterPro" id="IPR052916">
    <property type="entry name" value="Type-I_RE_MTase_Subunit"/>
</dbReference>
<dbReference type="EMBL" id="CP070496">
    <property type="protein sequence ID" value="QSB05690.1"/>
    <property type="molecule type" value="Genomic_DNA"/>
</dbReference>
<dbReference type="PANTHER" id="PTHR42998:SF1">
    <property type="entry name" value="TYPE I RESTRICTION ENZYME HINDI METHYLASE SUBUNIT"/>
    <property type="match status" value="1"/>
</dbReference>
<evidence type="ECO:0000259" key="3">
    <source>
        <dbReference type="Pfam" id="PF02384"/>
    </source>
</evidence>
<accession>A0A895XTW2</accession>
<dbReference type="InterPro" id="IPR044946">
    <property type="entry name" value="Restrct_endonuc_typeI_TRD_sf"/>
</dbReference>
<dbReference type="RefSeq" id="WP_213171702.1">
    <property type="nucleotide sequence ID" value="NZ_CP070496.1"/>
</dbReference>
<dbReference type="Gene3D" id="3.90.220.20">
    <property type="entry name" value="DNA methylase specificity domains"/>
    <property type="match status" value="1"/>
</dbReference>
<dbReference type="InterPro" id="IPR003356">
    <property type="entry name" value="DNA_methylase_A-5"/>
</dbReference>
<keyword evidence="4" id="KW-0808">Transferase</keyword>
<dbReference type="SUPFAM" id="SSF53335">
    <property type="entry name" value="S-adenosyl-L-methionine-dependent methyltransferases"/>
    <property type="match status" value="1"/>
</dbReference>
<sequence length="578" mass="62117">MATPTASAAAVTLTDIARFANVNRPAVSNWRRRLASFPEPAGGTATRPLFRLADIEEWAQQQGKQLNITEPDRLWFSLVSAYGDPHALVADLGSALTGATPPGWDADIRHQLNQLGGQHSPGDLLEFFLERARDGEMRGGDHSELAQLAAILAPEATTVSLHDPNCHDGDALLALGAAMPASMRLRAIAGEDADPARVAIAQARLTLAFPNADISCTASAPIASPDPNEGRFSLVVCRPPNRFPTWESQQLGAASPYTFGTPPRIEHELAWAQLCLRRVAPSGVALLVMPLLAAYRRSGRRIRAELLRQGALQAVIGLSHAKAHLWVLRHPDPHHPPTQLLLANGEDTAQTWPQFRAQPAASLATTHSRTVPLVHVLNETVDVTPQSYLTNATLDVSDFRAETEPLRELLGRTTPLPDLVSVEASQPEVHPVATLAELEETLKLEIHLGPVSLPESEGVKVTFVDGVAITTIGSLDTVDSGAIAVVCPPHSIDPGWLAVLLTAQLTSAAGTSTSTGKHQLRSVRVPQLPLEEQQRLGAAFRQLLAEREHLRRTREELDRITLLAANGLATGTVRPADA</sequence>
<dbReference type="Gene3D" id="3.40.50.150">
    <property type="entry name" value="Vaccinia Virus protein VP39"/>
    <property type="match status" value="1"/>
</dbReference>
<keyword evidence="1" id="KW-0680">Restriction system</keyword>
<dbReference type="InterPro" id="IPR029063">
    <property type="entry name" value="SAM-dependent_MTases_sf"/>
</dbReference>
<feature type="domain" description="DNA methylase adenine-specific" evidence="3">
    <location>
        <begin position="122"/>
        <end position="319"/>
    </location>
</feature>
<dbReference type="GO" id="GO:0032259">
    <property type="term" value="P:methylation"/>
    <property type="evidence" value="ECO:0007669"/>
    <property type="project" value="UniProtKB-KW"/>
</dbReference>
<dbReference type="PANTHER" id="PTHR42998">
    <property type="entry name" value="TYPE I RESTRICTION ENZYME HINDVIIP M PROTEIN-RELATED"/>
    <property type="match status" value="1"/>
</dbReference>
<dbReference type="GO" id="GO:0009307">
    <property type="term" value="P:DNA restriction-modification system"/>
    <property type="evidence" value="ECO:0007669"/>
    <property type="project" value="UniProtKB-KW"/>
</dbReference>
<gene>
    <name evidence="4" type="ORF">JQS30_01820</name>
</gene>
<evidence type="ECO:0000313" key="5">
    <source>
        <dbReference type="Proteomes" id="UP000662939"/>
    </source>
</evidence>